<dbReference type="Pfam" id="PF00903">
    <property type="entry name" value="Glyoxalase"/>
    <property type="match status" value="1"/>
</dbReference>
<dbReference type="SUPFAM" id="SSF54593">
    <property type="entry name" value="Glyoxalase/Bleomycin resistance protein/Dihydroxybiphenyl dioxygenase"/>
    <property type="match status" value="1"/>
</dbReference>
<dbReference type="Gene3D" id="3.30.720.110">
    <property type="match status" value="1"/>
</dbReference>
<dbReference type="InterPro" id="IPR037523">
    <property type="entry name" value="VOC_core"/>
</dbReference>
<dbReference type="InterPro" id="IPR004360">
    <property type="entry name" value="Glyas_Fos-R_dOase_dom"/>
</dbReference>
<accession>A0A1C3V1J7</accession>
<dbReference type="RefSeq" id="WP_037192151.1">
    <property type="nucleotide sequence ID" value="NZ_FMAF01000004.1"/>
</dbReference>
<organism evidence="2 3">
    <name type="scientific">Rhizobium lusitanum</name>
    <dbReference type="NCBI Taxonomy" id="293958"/>
    <lineage>
        <taxon>Bacteria</taxon>
        <taxon>Pseudomonadati</taxon>
        <taxon>Pseudomonadota</taxon>
        <taxon>Alphaproteobacteria</taxon>
        <taxon>Hyphomicrobiales</taxon>
        <taxon>Rhizobiaceae</taxon>
        <taxon>Rhizobium/Agrobacterium group</taxon>
        <taxon>Rhizobium</taxon>
    </lineage>
</organism>
<protein>
    <submittedName>
        <fullName evidence="2">Uncharacterized conserved protein PhnB, glyoxalase superfamily</fullName>
    </submittedName>
</protein>
<evidence type="ECO:0000313" key="3">
    <source>
        <dbReference type="Proteomes" id="UP000199205"/>
    </source>
</evidence>
<evidence type="ECO:0000313" key="2">
    <source>
        <dbReference type="EMBL" id="SCB21528.1"/>
    </source>
</evidence>
<dbReference type="CDD" id="cd08359">
    <property type="entry name" value="VOC_like"/>
    <property type="match status" value="1"/>
</dbReference>
<sequence>MKVTSYYPVIMTERVEETAAFYIEHFGFQQNFASHWYVHLQSAQDSGINLAILDGRHETIPAEGRGRVAGLLLNFEVEDVDAVYERTREAGLPILLAIRDEAFGQRHFITADPNGVLIDIIKPIPPSAEFAALYADDALPKGE</sequence>
<name>A0A1C3V1J7_9HYPH</name>
<dbReference type="Gene3D" id="3.30.720.120">
    <property type="match status" value="1"/>
</dbReference>
<dbReference type="OrthoDB" id="9798201at2"/>
<dbReference type="EMBL" id="FMAF01000004">
    <property type="protein sequence ID" value="SCB21528.1"/>
    <property type="molecule type" value="Genomic_DNA"/>
</dbReference>
<dbReference type="InterPro" id="IPR029068">
    <property type="entry name" value="Glyas_Bleomycin-R_OHBP_Dase"/>
</dbReference>
<proteinExistence type="predicted"/>
<dbReference type="Proteomes" id="UP000199205">
    <property type="component" value="Unassembled WGS sequence"/>
</dbReference>
<dbReference type="PROSITE" id="PS51819">
    <property type="entry name" value="VOC"/>
    <property type="match status" value="1"/>
</dbReference>
<dbReference type="AlphaFoldDB" id="A0A1C3V1J7"/>
<feature type="domain" description="VOC" evidence="1">
    <location>
        <begin position="4"/>
        <end position="123"/>
    </location>
</feature>
<gene>
    <name evidence="2" type="ORF">GA0061101_10445</name>
</gene>
<evidence type="ECO:0000259" key="1">
    <source>
        <dbReference type="PROSITE" id="PS51819"/>
    </source>
</evidence>
<reference evidence="2 3" key="1">
    <citation type="submission" date="2016-08" db="EMBL/GenBank/DDBJ databases">
        <authorList>
            <person name="Seilhamer J.J."/>
        </authorList>
    </citation>
    <scope>NUCLEOTIDE SEQUENCE [LARGE SCALE GENOMIC DNA]</scope>
    <source>
        <strain evidence="2 3">P1-7</strain>
    </source>
</reference>